<dbReference type="OrthoDB" id="189220at2759"/>
<dbReference type="GO" id="GO:0046872">
    <property type="term" value="F:metal ion binding"/>
    <property type="evidence" value="ECO:0007669"/>
    <property type="project" value="UniProtKB-KW"/>
</dbReference>
<dbReference type="Proteomes" id="UP000595437">
    <property type="component" value="Chromosome 18"/>
</dbReference>
<keyword evidence="8" id="KW-1185">Reference proteome</keyword>
<sequence length="190" mass="20695">GNPYHNGVHATDVTQAMNLFLQEPLIKGSLSPLELMSALIAAASHDLDHPGSTKSSSLGHRVTWRHSTTSQSAGPSWRTTTGALPSPACTKSDSQAPSPLRTTQSSATSSRALFWPQTSQAGGIPEEALQGDRRRDFQAPLDKDSRSFIVQIAMKCADISNPCRTWHISKLWSHRASEEFFRQGDKERGA</sequence>
<feature type="binding site" evidence="4">
    <location>
        <position position="9"/>
    </location>
    <ligand>
        <name>Zn(2+)</name>
        <dbReference type="ChEBI" id="CHEBI:29105"/>
        <label>1</label>
    </ligand>
</feature>
<evidence type="ECO:0000313" key="8">
    <source>
        <dbReference type="Proteomes" id="UP000595437"/>
    </source>
</evidence>
<dbReference type="PROSITE" id="PS51845">
    <property type="entry name" value="PDEASE_I_2"/>
    <property type="match status" value="1"/>
</dbReference>
<feature type="region of interest" description="Disordered" evidence="5">
    <location>
        <begin position="47"/>
        <end position="125"/>
    </location>
</feature>
<evidence type="ECO:0000256" key="5">
    <source>
        <dbReference type="SAM" id="MobiDB-lite"/>
    </source>
</evidence>
<dbReference type="InterPro" id="IPR002073">
    <property type="entry name" value="PDEase_catalytic_dom"/>
</dbReference>
<dbReference type="Pfam" id="PF00233">
    <property type="entry name" value="PDEase_I"/>
    <property type="match status" value="2"/>
</dbReference>
<dbReference type="AlphaFoldDB" id="A0A7T8GPS6"/>
<feature type="binding site" evidence="4">
    <location>
        <position position="46"/>
    </location>
    <ligand>
        <name>Zn(2+)</name>
        <dbReference type="ChEBI" id="CHEBI:29105"/>
        <label>2</label>
    </ligand>
</feature>
<evidence type="ECO:0000259" key="6">
    <source>
        <dbReference type="PROSITE" id="PS51845"/>
    </source>
</evidence>
<feature type="non-terminal residue" evidence="7">
    <location>
        <position position="1"/>
    </location>
</feature>
<feature type="binding site" evidence="4">
    <location>
        <position position="158"/>
    </location>
    <ligand>
        <name>Zn(2+)</name>
        <dbReference type="ChEBI" id="CHEBI:29105"/>
        <label>1</label>
    </ligand>
</feature>
<accession>A0A7T8GPS6</accession>
<proteinExistence type="predicted"/>
<dbReference type="InterPro" id="IPR036971">
    <property type="entry name" value="PDEase_catalytic_dom_sf"/>
</dbReference>
<dbReference type="PANTHER" id="PTHR11347">
    <property type="entry name" value="CYCLIC NUCLEOTIDE PHOSPHODIESTERASE"/>
    <property type="match status" value="1"/>
</dbReference>
<evidence type="ECO:0000256" key="1">
    <source>
        <dbReference type="ARBA" id="ARBA00022723"/>
    </source>
</evidence>
<dbReference type="InterPro" id="IPR023088">
    <property type="entry name" value="PDEase"/>
</dbReference>
<evidence type="ECO:0000256" key="2">
    <source>
        <dbReference type="ARBA" id="ARBA00022801"/>
    </source>
</evidence>
<evidence type="ECO:0000313" key="7">
    <source>
        <dbReference type="EMBL" id="QQP35280.1"/>
    </source>
</evidence>
<keyword evidence="1 4" id="KW-0479">Metal-binding</keyword>
<dbReference type="InterPro" id="IPR003607">
    <property type="entry name" value="HD/PDEase_dom"/>
</dbReference>
<dbReference type="EMBL" id="CP045907">
    <property type="protein sequence ID" value="QQP35280.1"/>
    <property type="molecule type" value="Genomic_DNA"/>
</dbReference>
<protein>
    <submittedName>
        <fullName evidence="7">LOC100877791</fullName>
    </submittedName>
</protein>
<dbReference type="GO" id="GO:0004114">
    <property type="term" value="F:3',5'-cyclic-nucleotide phosphodiesterase activity"/>
    <property type="evidence" value="ECO:0007669"/>
    <property type="project" value="InterPro"/>
</dbReference>
<dbReference type="PRINTS" id="PR00387">
    <property type="entry name" value="PDIESTERASE1"/>
</dbReference>
<feature type="binding site" evidence="4">
    <location>
        <position position="45"/>
    </location>
    <ligand>
        <name>Zn(2+)</name>
        <dbReference type="ChEBI" id="CHEBI:29105"/>
        <label>1</label>
    </ligand>
</feature>
<name>A0A7T8GPS6_CALRO</name>
<organism evidence="7 8">
    <name type="scientific">Caligus rogercresseyi</name>
    <name type="common">Sea louse</name>
    <dbReference type="NCBI Taxonomy" id="217165"/>
    <lineage>
        <taxon>Eukaryota</taxon>
        <taxon>Metazoa</taxon>
        <taxon>Ecdysozoa</taxon>
        <taxon>Arthropoda</taxon>
        <taxon>Crustacea</taxon>
        <taxon>Multicrustacea</taxon>
        <taxon>Hexanauplia</taxon>
        <taxon>Copepoda</taxon>
        <taxon>Siphonostomatoida</taxon>
        <taxon>Caligidae</taxon>
        <taxon>Caligus</taxon>
    </lineage>
</organism>
<reference evidence="8" key="1">
    <citation type="submission" date="2021-01" db="EMBL/GenBank/DDBJ databases">
        <title>Caligus Genome Assembly.</title>
        <authorList>
            <person name="Gallardo-Escarate C."/>
        </authorList>
    </citation>
    <scope>NUCLEOTIDE SEQUENCE [LARGE SCALE GENOMIC DNA]</scope>
</reference>
<dbReference type="SMART" id="SM00471">
    <property type="entry name" value="HDc"/>
    <property type="match status" value="1"/>
</dbReference>
<keyword evidence="2" id="KW-0378">Hydrolase</keyword>
<dbReference type="Gene3D" id="1.10.1300.10">
    <property type="entry name" value="3'5'-cyclic nucleotide phosphodiesterase, catalytic domain"/>
    <property type="match status" value="2"/>
</dbReference>
<evidence type="ECO:0000256" key="3">
    <source>
        <dbReference type="PIRSR" id="PIRSR623088-1"/>
    </source>
</evidence>
<feature type="binding site" evidence="4">
    <location>
        <position position="46"/>
    </location>
    <ligand>
        <name>Zn(2+)</name>
        <dbReference type="ChEBI" id="CHEBI:29105"/>
        <label>1</label>
    </ligand>
</feature>
<gene>
    <name evidence="7" type="ORF">FKW44_023451</name>
</gene>
<feature type="active site" description="Proton donor" evidence="3">
    <location>
        <position position="5"/>
    </location>
</feature>
<dbReference type="SUPFAM" id="SSF109604">
    <property type="entry name" value="HD-domain/PDEase-like"/>
    <property type="match status" value="2"/>
</dbReference>
<dbReference type="GO" id="GO:0007165">
    <property type="term" value="P:signal transduction"/>
    <property type="evidence" value="ECO:0007669"/>
    <property type="project" value="InterPro"/>
</dbReference>
<evidence type="ECO:0000256" key="4">
    <source>
        <dbReference type="PIRSR" id="PIRSR623088-3"/>
    </source>
</evidence>
<feature type="domain" description="PDEase" evidence="6">
    <location>
        <begin position="1"/>
        <end position="190"/>
    </location>
</feature>
<feature type="compositionally biased region" description="Polar residues" evidence="5">
    <location>
        <begin position="65"/>
        <end position="97"/>
    </location>
</feature>
<feature type="compositionally biased region" description="Low complexity" evidence="5">
    <location>
        <begin position="101"/>
        <end position="112"/>
    </location>
</feature>